<dbReference type="SUPFAM" id="SSF55120">
    <property type="entry name" value="Pseudouridine synthase"/>
    <property type="match status" value="1"/>
</dbReference>
<feature type="active site" description="Nucleophile" evidence="4 5">
    <location>
        <position position="52"/>
    </location>
</feature>
<dbReference type="Pfam" id="PF01416">
    <property type="entry name" value="PseudoU_synth_1"/>
    <property type="match status" value="2"/>
</dbReference>
<keyword evidence="10" id="KW-1185">Reference proteome</keyword>
<feature type="domain" description="Pseudouridine synthase I TruA alpha/beta" evidence="8">
    <location>
        <begin position="144"/>
        <end position="244"/>
    </location>
</feature>
<dbReference type="GO" id="GO:0031119">
    <property type="term" value="P:tRNA pseudouridine synthesis"/>
    <property type="evidence" value="ECO:0007669"/>
    <property type="project" value="UniProtKB-UniRule"/>
</dbReference>
<dbReference type="HAMAP" id="MF_00171">
    <property type="entry name" value="TruA"/>
    <property type="match status" value="1"/>
</dbReference>
<dbReference type="GO" id="GO:0003723">
    <property type="term" value="F:RNA binding"/>
    <property type="evidence" value="ECO:0007669"/>
    <property type="project" value="InterPro"/>
</dbReference>
<comment type="similarity">
    <text evidence="1 4 7">Belongs to the tRNA pseudouridine synthase TruA family.</text>
</comment>
<reference evidence="9 10" key="2">
    <citation type="submission" date="2020-01" db="EMBL/GenBank/DDBJ databases">
        <title>Clostridiaceae sp. nov. isolated from the gut of human by culturomics.</title>
        <authorList>
            <person name="Chang Y."/>
        </authorList>
    </citation>
    <scope>NUCLEOTIDE SEQUENCE [LARGE SCALE GENOMIC DNA]</scope>
    <source>
        <strain evidence="9 10">DONG20-135</strain>
    </source>
</reference>
<dbReference type="InterPro" id="IPR001406">
    <property type="entry name" value="PsdUridine_synth_TruA"/>
</dbReference>
<evidence type="ECO:0000256" key="7">
    <source>
        <dbReference type="RuleBase" id="RU003792"/>
    </source>
</evidence>
<gene>
    <name evidence="4 9" type="primary">truA</name>
    <name evidence="9" type="ORF">GSF08_08665</name>
</gene>
<dbReference type="EMBL" id="WUUQ01000003">
    <property type="protein sequence ID" value="MXQ74013.1"/>
    <property type="molecule type" value="Genomic_DNA"/>
</dbReference>
<proteinExistence type="inferred from homology"/>
<accession>A0A6N8UBA9</accession>
<protein>
    <recommendedName>
        <fullName evidence="4">tRNA pseudouridine synthase A</fullName>
        <ecNumber evidence="4">5.4.99.12</ecNumber>
    </recommendedName>
    <alternativeName>
        <fullName evidence="4">tRNA pseudouridine(38-40) synthase</fullName>
    </alternativeName>
    <alternativeName>
        <fullName evidence="4">tRNA pseudouridylate synthase I</fullName>
    </alternativeName>
    <alternativeName>
        <fullName evidence="4">tRNA-uridine isomerase I</fullName>
    </alternativeName>
</protein>
<dbReference type="EC" id="5.4.99.12" evidence="4"/>
<evidence type="ECO:0000256" key="1">
    <source>
        <dbReference type="ARBA" id="ARBA00009375"/>
    </source>
</evidence>
<dbReference type="AlphaFoldDB" id="A0A6N8UBA9"/>
<dbReference type="PIRSF" id="PIRSF001430">
    <property type="entry name" value="tRNA_psdUrid_synth"/>
    <property type="match status" value="1"/>
</dbReference>
<comment type="catalytic activity">
    <reaction evidence="4 7">
        <text>uridine(38/39/40) in tRNA = pseudouridine(38/39/40) in tRNA</text>
        <dbReference type="Rhea" id="RHEA:22376"/>
        <dbReference type="Rhea" id="RHEA-COMP:10085"/>
        <dbReference type="Rhea" id="RHEA-COMP:10087"/>
        <dbReference type="ChEBI" id="CHEBI:65314"/>
        <dbReference type="ChEBI" id="CHEBI:65315"/>
        <dbReference type="EC" id="5.4.99.12"/>
    </reaction>
</comment>
<comment type="caution">
    <text evidence="4">Lacks conserved residue(s) required for the propagation of feature annotation.</text>
</comment>
<evidence type="ECO:0000256" key="5">
    <source>
        <dbReference type="PIRSR" id="PIRSR001430-1"/>
    </source>
</evidence>
<dbReference type="FunFam" id="3.30.70.580:FF:000001">
    <property type="entry name" value="tRNA pseudouridine synthase A"/>
    <property type="match status" value="1"/>
</dbReference>
<dbReference type="Proteomes" id="UP000434036">
    <property type="component" value="Unassembled WGS sequence"/>
</dbReference>
<evidence type="ECO:0000313" key="10">
    <source>
        <dbReference type="Proteomes" id="UP000434036"/>
    </source>
</evidence>
<dbReference type="InterPro" id="IPR020094">
    <property type="entry name" value="TruA/RsuA/RluB/E/F_N"/>
</dbReference>
<feature type="binding site" evidence="4 6">
    <location>
        <position position="110"/>
    </location>
    <ligand>
        <name>substrate</name>
    </ligand>
</feature>
<organism evidence="9 10">
    <name type="scientific">Copranaerobaculum intestinale</name>
    <dbReference type="NCBI Taxonomy" id="2692629"/>
    <lineage>
        <taxon>Bacteria</taxon>
        <taxon>Bacillati</taxon>
        <taxon>Bacillota</taxon>
        <taxon>Erysipelotrichia</taxon>
        <taxon>Erysipelotrichales</taxon>
        <taxon>Erysipelotrichaceae</taxon>
        <taxon>Copranaerobaculum</taxon>
    </lineage>
</organism>
<dbReference type="InterPro" id="IPR020103">
    <property type="entry name" value="PsdUridine_synth_cat_dom_sf"/>
</dbReference>
<comment type="caution">
    <text evidence="9">The sequence shown here is derived from an EMBL/GenBank/DDBJ whole genome shotgun (WGS) entry which is preliminary data.</text>
</comment>
<keyword evidence="3 4" id="KW-0413">Isomerase</keyword>
<evidence type="ECO:0000256" key="2">
    <source>
        <dbReference type="ARBA" id="ARBA00022694"/>
    </source>
</evidence>
<evidence type="ECO:0000256" key="6">
    <source>
        <dbReference type="PIRSR" id="PIRSR001430-2"/>
    </source>
</evidence>
<dbReference type="NCBIfam" id="TIGR00071">
    <property type="entry name" value="hisT_truA"/>
    <property type="match status" value="1"/>
</dbReference>
<feature type="domain" description="Pseudouridine synthase I TruA alpha/beta" evidence="8">
    <location>
        <begin position="6"/>
        <end position="104"/>
    </location>
</feature>
<sequence>MMRYKATVSYDGSLYSGWQSQINAHGIQEEIEKALAVMHQRPVEITAAGRTDSGVHAVGQVFHFDSDLQLNSDHFTRALNSLLPITIRMQEVIAVSETFHARFDCIGKRYDYFITNRKNDPFIQKRMKIDTAKLDVAYMRSCATVFIGTHDFTSFTSSRIDPRKPRIKTVTSIQILEEDGYLRIIFEGKAFLRYMVRMMAQTLIEAGKHHLSKEQIQQMLDAKDKHACRYKAEACGLYLMEVRYGGDTSESELSYTYPPLHACSRQ</sequence>
<dbReference type="GO" id="GO:0160147">
    <property type="term" value="F:tRNA pseudouridine(38-40) synthase activity"/>
    <property type="evidence" value="ECO:0007669"/>
    <property type="project" value="UniProtKB-EC"/>
</dbReference>
<evidence type="ECO:0000259" key="8">
    <source>
        <dbReference type="Pfam" id="PF01416"/>
    </source>
</evidence>
<dbReference type="Gene3D" id="3.30.70.580">
    <property type="entry name" value="Pseudouridine synthase I, catalytic domain, N-terminal subdomain"/>
    <property type="match status" value="1"/>
</dbReference>
<dbReference type="CDD" id="cd02570">
    <property type="entry name" value="PseudoU_synth_EcTruA"/>
    <property type="match status" value="1"/>
</dbReference>
<comment type="subunit">
    <text evidence="4">Homodimer.</text>
</comment>
<evidence type="ECO:0000313" key="9">
    <source>
        <dbReference type="EMBL" id="MXQ74013.1"/>
    </source>
</evidence>
<keyword evidence="2 4" id="KW-0819">tRNA processing</keyword>
<dbReference type="PANTHER" id="PTHR11142:SF0">
    <property type="entry name" value="TRNA PSEUDOURIDINE SYNTHASE-LIKE 1"/>
    <property type="match status" value="1"/>
</dbReference>
<dbReference type="InterPro" id="IPR020095">
    <property type="entry name" value="PsdUridine_synth_TruA_C"/>
</dbReference>
<evidence type="ECO:0000256" key="4">
    <source>
        <dbReference type="HAMAP-Rule" id="MF_00171"/>
    </source>
</evidence>
<evidence type="ECO:0000256" key="3">
    <source>
        <dbReference type="ARBA" id="ARBA00023235"/>
    </source>
</evidence>
<comment type="function">
    <text evidence="4">Formation of pseudouridine at positions 38, 39 and 40 in the anticodon stem and loop of transfer RNAs.</text>
</comment>
<dbReference type="InterPro" id="IPR020097">
    <property type="entry name" value="PsdUridine_synth_TruA_a/b_dom"/>
</dbReference>
<name>A0A6N8UBA9_9FIRM</name>
<dbReference type="PANTHER" id="PTHR11142">
    <property type="entry name" value="PSEUDOURIDYLATE SYNTHASE"/>
    <property type="match status" value="1"/>
</dbReference>
<reference evidence="9 10" key="1">
    <citation type="submission" date="2019-12" db="EMBL/GenBank/DDBJ databases">
        <authorList>
            <person name="Yang R."/>
        </authorList>
    </citation>
    <scope>NUCLEOTIDE SEQUENCE [LARGE SCALE GENOMIC DNA]</scope>
    <source>
        <strain evidence="9 10">DONG20-135</strain>
    </source>
</reference>
<dbReference type="Gene3D" id="3.30.70.660">
    <property type="entry name" value="Pseudouridine synthase I, catalytic domain, C-terminal subdomain"/>
    <property type="match status" value="1"/>
</dbReference>